<reference evidence="1 3" key="1">
    <citation type="submission" date="2018-10" db="EMBL/GenBank/DDBJ databases">
        <title>Co-occurring genomic capacity for anaerobic methane metabolism and dissimilatory sulfite reduction discovered in the Korarchaeota.</title>
        <authorList>
            <person name="Mckay L.J."/>
            <person name="Dlakic M."/>
            <person name="Fields M.W."/>
            <person name="Delmont T.O."/>
            <person name="Eren A.M."/>
            <person name="Jay Z.J."/>
            <person name="Klingelsmith K.B."/>
            <person name="Rusch D.B."/>
            <person name="Inskeep W.P."/>
        </authorList>
    </citation>
    <scope>NUCLEOTIDE SEQUENCE [LARGE SCALE GENOMIC DNA]</scope>
    <source>
        <strain evidence="1 3">MDKW</strain>
    </source>
</reference>
<evidence type="ECO:0000313" key="2">
    <source>
        <dbReference type="EMBL" id="RZN61623.1"/>
    </source>
</evidence>
<keyword evidence="3" id="KW-1185">Reference proteome</keyword>
<dbReference type="Proteomes" id="UP000277582">
    <property type="component" value="Unassembled WGS sequence"/>
</dbReference>
<sequence>MIPAFLLSKSLSSKIRGHLPSCSCSDRLLCRASRQDHRRYKNLIKGFYSPASAQRCGSMSRIFKKILGKEEEKEEEIIEEEKPLSHFPSVSEKAMAIKPMSMRSMDDIDSIVNEVNDGNIVILRYDDMASEPEKLKMALERLKERILDIGGDMVLVKSGKNSPLLIAPRFVEIWRTPKEE</sequence>
<organism evidence="1 3">
    <name type="scientific">Candidatus Methanodesulfokora washburnensis</name>
    <dbReference type="NCBI Taxonomy" id="2478471"/>
    <lineage>
        <taxon>Archaea</taxon>
        <taxon>Thermoproteota</taxon>
        <taxon>Candidatus Korarchaeia</taxon>
        <taxon>Candidatus Korarchaeia incertae sedis</taxon>
        <taxon>Candidatus Methanodesulfokora</taxon>
    </lineage>
</organism>
<dbReference type="EMBL" id="RCOS01000146">
    <property type="protein sequence ID" value="RSN72577.1"/>
    <property type="molecule type" value="Genomic_DNA"/>
</dbReference>
<dbReference type="InterPro" id="IPR007561">
    <property type="entry name" value="Cell_div_SepF/SepF-rel"/>
</dbReference>
<evidence type="ECO:0000313" key="1">
    <source>
        <dbReference type="EMBL" id="RSN72577.1"/>
    </source>
</evidence>
<dbReference type="Proteomes" id="UP000316217">
    <property type="component" value="Unassembled WGS sequence"/>
</dbReference>
<evidence type="ECO:0000313" key="4">
    <source>
        <dbReference type="Proteomes" id="UP000316217"/>
    </source>
</evidence>
<dbReference type="InterPro" id="IPR038594">
    <property type="entry name" value="SepF-like_sf"/>
</dbReference>
<dbReference type="AlphaFoldDB" id="A0A3R9PG83"/>
<gene>
    <name evidence="1" type="ORF">D6D85_13185</name>
    <name evidence="2" type="ORF">EF810_04610</name>
</gene>
<proteinExistence type="predicted"/>
<dbReference type="Pfam" id="PF04472">
    <property type="entry name" value="SepF"/>
    <property type="match status" value="1"/>
</dbReference>
<dbReference type="Gene3D" id="3.30.110.150">
    <property type="entry name" value="SepF-like protein"/>
    <property type="match status" value="1"/>
</dbReference>
<name>A0A3R9PG83_9CREN</name>
<protein>
    <submittedName>
        <fullName evidence="1">DUF552 domain-containing protein</fullName>
    </submittedName>
</protein>
<reference evidence="2 4" key="2">
    <citation type="journal article" date="2019" name="Nat. Microbiol.">
        <title>Wide diversity of methane and short-chain alkane metabolisms in uncultured archaea.</title>
        <authorList>
            <person name="Borrel G."/>
            <person name="Adam P.S."/>
            <person name="McKay L.J."/>
            <person name="Chen L.X."/>
            <person name="Sierra-Garcia I.N."/>
            <person name="Sieber C.M."/>
            <person name="Letourneur Q."/>
            <person name="Ghozlane A."/>
            <person name="Andersen G.L."/>
            <person name="Li W.J."/>
            <person name="Hallam S.J."/>
            <person name="Muyzer G."/>
            <person name="de Oliveira V.M."/>
            <person name="Inskeep W.P."/>
            <person name="Banfield J.F."/>
            <person name="Gribaldo S."/>
        </authorList>
    </citation>
    <scope>NUCLEOTIDE SEQUENCE [LARGE SCALE GENOMIC DNA]</scope>
    <source>
        <strain evidence="2">NM4</strain>
    </source>
</reference>
<dbReference type="EMBL" id="RXII01000072">
    <property type="protein sequence ID" value="RZN61623.1"/>
    <property type="molecule type" value="Genomic_DNA"/>
</dbReference>
<evidence type="ECO:0000313" key="3">
    <source>
        <dbReference type="Proteomes" id="UP000277582"/>
    </source>
</evidence>
<accession>A0A3R9PG83</accession>
<comment type="caution">
    <text evidence="1">The sequence shown here is derived from an EMBL/GenBank/DDBJ whole genome shotgun (WGS) entry which is preliminary data.</text>
</comment>